<feature type="compositionally biased region" description="Low complexity" evidence="1">
    <location>
        <begin position="1619"/>
        <end position="1628"/>
    </location>
</feature>
<dbReference type="RefSeq" id="WP_012880888.1">
    <property type="nucleotide sequence ID" value="NC_013532.1"/>
</dbReference>
<feature type="compositionally biased region" description="Polar residues" evidence="1">
    <location>
        <begin position="1940"/>
        <end position="1961"/>
    </location>
</feature>
<dbReference type="Proteomes" id="UP000000630">
    <property type="component" value="Chromosome"/>
</dbReference>
<proteinExistence type="predicted"/>
<name>D1ASJ3_ANACI</name>
<evidence type="ECO:0000256" key="1">
    <source>
        <dbReference type="SAM" id="MobiDB-lite"/>
    </source>
</evidence>
<feature type="compositionally biased region" description="Polar residues" evidence="1">
    <location>
        <begin position="1854"/>
        <end position="1866"/>
    </location>
</feature>
<dbReference type="OrthoDB" id="7164960at2"/>
<feature type="region of interest" description="Disordered" evidence="1">
    <location>
        <begin position="1827"/>
        <end position="1866"/>
    </location>
</feature>
<gene>
    <name evidence="2" type="ordered locus">ACIS_00940</name>
</gene>
<feature type="region of interest" description="Disordered" evidence="1">
    <location>
        <begin position="1904"/>
        <end position="1964"/>
    </location>
</feature>
<keyword evidence="3" id="KW-1185">Reference proteome</keyword>
<feature type="compositionally biased region" description="Basic and acidic residues" evidence="1">
    <location>
        <begin position="2939"/>
        <end position="2949"/>
    </location>
</feature>
<feature type="compositionally biased region" description="Basic residues" evidence="1">
    <location>
        <begin position="2582"/>
        <end position="2591"/>
    </location>
</feature>
<dbReference type="HOGENOM" id="CLU_226703_0_0_5"/>
<feature type="compositionally biased region" description="Basic residues" evidence="1">
    <location>
        <begin position="913"/>
        <end position="922"/>
    </location>
</feature>
<feature type="region of interest" description="Disordered" evidence="1">
    <location>
        <begin position="1596"/>
        <end position="1628"/>
    </location>
</feature>
<protein>
    <submittedName>
        <fullName evidence="2">Uncharacterized protein</fullName>
    </submittedName>
</protein>
<organism evidence="2 3">
    <name type="scientific">Anaplasma centrale (strain Israel)</name>
    <name type="common">Anaplasma marginale subsp. centrale (strain Israel)</name>
    <dbReference type="NCBI Taxonomy" id="574556"/>
    <lineage>
        <taxon>Bacteria</taxon>
        <taxon>Pseudomonadati</taxon>
        <taxon>Pseudomonadota</taxon>
        <taxon>Alphaproteobacteria</taxon>
        <taxon>Rickettsiales</taxon>
        <taxon>Anaplasmataceae</taxon>
        <taxon>Anaplasma</taxon>
    </lineage>
</organism>
<feature type="compositionally biased region" description="Acidic residues" evidence="1">
    <location>
        <begin position="2529"/>
        <end position="2548"/>
    </location>
</feature>
<feature type="region of interest" description="Disordered" evidence="1">
    <location>
        <begin position="907"/>
        <end position="936"/>
    </location>
</feature>
<evidence type="ECO:0000313" key="2">
    <source>
        <dbReference type="EMBL" id="ACZ49446.1"/>
    </source>
</evidence>
<feature type="region of interest" description="Disordered" evidence="1">
    <location>
        <begin position="710"/>
        <end position="733"/>
    </location>
</feature>
<reference evidence="2 3" key="1">
    <citation type="journal article" date="2010" name="J. Bacteriol.">
        <title>Complete genome sequence of Anaplasma marginale subsp. centrale.</title>
        <authorList>
            <person name="Herndon D.R."/>
            <person name="Palmer G.H."/>
            <person name="Shkap V."/>
            <person name="Knowles D.P. Jr."/>
            <person name="Brayton K.A."/>
        </authorList>
    </citation>
    <scope>NUCLEOTIDE SEQUENCE [LARGE SCALE GENOMIC DNA]</scope>
    <source>
        <strain evidence="2 3">Israel</strain>
    </source>
</reference>
<feature type="region of interest" description="Disordered" evidence="1">
    <location>
        <begin position="2115"/>
        <end position="2161"/>
    </location>
</feature>
<feature type="compositionally biased region" description="Low complexity" evidence="1">
    <location>
        <begin position="2142"/>
        <end position="2153"/>
    </location>
</feature>
<feature type="compositionally biased region" description="Polar residues" evidence="1">
    <location>
        <begin position="2928"/>
        <end position="2938"/>
    </location>
</feature>
<dbReference type="KEGG" id="acn:ACIS_00940"/>
<feature type="compositionally biased region" description="Polar residues" evidence="1">
    <location>
        <begin position="2495"/>
        <end position="2508"/>
    </location>
</feature>
<feature type="region of interest" description="Disordered" evidence="1">
    <location>
        <begin position="2480"/>
        <end position="2606"/>
    </location>
</feature>
<dbReference type="EMBL" id="CP001759">
    <property type="protein sequence ID" value="ACZ49446.1"/>
    <property type="molecule type" value="Genomic_DNA"/>
</dbReference>
<feature type="region of interest" description="Disordered" evidence="1">
    <location>
        <begin position="1313"/>
        <end position="1335"/>
    </location>
</feature>
<sequence length="2949" mass="319895">MRTDGISAHNNLWKIVLEHGEPPRGGHRASCTSVVYSQKILDLDSEPRCDETLTDVLHTIVKPTGQRPELLKYVLAAVDQDPRTLVISQGEDTPTPLVTTKADKAYPNEHAAIRVVEEHIVQVSKNSGKSGILNLKPVDKIRVIMAYRVSSPRNRSDSYLLSDLKVEIESVGQDGSKPTGEPQRLGTVQDVLYTPQPQQDAEHATGTSVHAVEKHCASLLERRTGTLNSAYSLFCDNFFFNKYKLKQRVDTTTRGRGKTPWQLISTDIAYDFAEETDAQIISAQDYHPDEIQLHEVVLGGMRCNQKLVNVLKDTLKPTADRGGLLGFLESCVKGNDIKVSAAGVTIENPSIIIRPVIDTASADLVPAVRVTEAHCVKVMRVKKKGGVPEFIGRLEALVEFTIAATDDPEKCELCNLKVIVRPIDASGQRSVGEKFTYSSTYSHILPISPTGRKRHGRLGAEKFHVPDTYDIVTQESTPGLFGVCRVKLKDTADKTLCNAARTPWDLIKTEGYYDTAGASGAKLQLHESIGDTFRDEQIVKFARDVIQPTSLRPGLLGFIQACIDTRKTTIRVSARDLGRPTPEVTMTYIERQGITPPMVKVEETHWVKVMDINDSPPMRARLFGIQDGCKLTQDQLKVKLTYTISAKGQKYVFGNMHTEVWSMGHNGNRAKVPPLACSINATYTYDATDERDPIIEALLQRSEASLKRAASRQPAVSTIPHGRHAGQDDEDGVPTTILKASPDSVMRDAAKTPWDLIYAGDEHDNADNATPTNDDILKFTEEYLLKPTKHREGLLEFIRACVQDGDELDMALKSPKIEVDVEQDDNGLPVSPCVVKEEHYVRIARGGSDALDVLQVQVTYKVNETATDGEYVLSDLNVVVKSLGSDGNTPSAQELKYGIKASECVSRTGPVRPAHRKSTTKTKHSEGTECDRQDDEQQELRERSAASLKRAAKTQAAPSCIKLNANHTVCHLFVKHYGLSALVLGKNWSTNNRDDDDATPIELIGIDQQQALLSAVLDTERSCDLLMDVLKKSVNIKDVKLTATQDPQITKRNIVGSDCRAAIRVQEKHKVTAKAISGATNDLDATLSYVISADKTAQHATISDVKLKVAIADTGDMQDITFSGTEEIEVPNYLLQQVASKSRRGVGARSSGPVRDDIENLRSIDKEFKNISRELEQLAEQLGGGCGFAPGHTEVFLVRVLQHNIRTPGVTLTAKPGPQVTRHKIENDDGSVAIRLQEKHKVNVTWQDPVCNTTKDLGDLDATLSYTISDSKAAGNAVVSDVKLSLDVAGQRVMKDISLGNIGEIKATYDLSQSVAEEPQTEEDPSRDTGSGRRTKRLIGFSNIESEGFSEIKREAAEIVSALGASAKGVAQRVGHASGMVTPDNITLSTNHKACHDLVTDGGLSSLVLGQDWAVSNRDDTGSTPNLENLSASEQRTLLSTVLDTAPDNTHEFLMKALEKSIKTPNIILSAITDNVTKRDIKKDAGSAAIKVQEEHTAAVMWKAIASDTPANLGNVNATLSYTISADTTAQHAIISDVRLKVAVAGTEAVQDIDFNGTEKIQIPNTLLRKAADTLRGTGPVGEQIYFSQIDTDSAAPHAAYQAPTSGPTTKGKPEDKAQGGMPAAAGQPRDGVNIAVYTCLADNSATPAQGTPDSAPTKTQPHAAARAGGGAVFALKSEPDQIMRDAIPNPWTLIDAGTYHQDNKKKAKSGNIEEFCSKFLHQETIRRKGLLDFVKSSINYDQNANISIVPSKRPQGSTRARGPKGERHIIAEVIVTEHHEFSVLNSGNTVGSLKASVQYAVKPTVVLNKYKISDLKVTIQHEDSNSELKYESTGTHEVGLPGTETEPQPPKLVTSSTAAQQLSDTASTTIEQKVAAVATEFGATRTSSDPSQSANIAKYLEGISQPSSSGTGEPPETPPKKSSATDTQDLDAGTGVVRQASNATEHTPQPVTSAAGSNAPATHRETCALKSKPDQEMDAAAATPWNLVYDENTHKPGGKTPAGDSVMQFIKEYLLRPTPQRKGMLEFAKACIRNGNYGLVAHATSGPKIKITTLDQGEGSPTIVEEVHNIEIKNLAGKILEVVAAKVSYKVSGTATLGEYVLSDMDVVVKSLGADGQSPSATELRHSISASKRVSREKQPAFAQSAASAQRFSDTDGQDTDQARLRTQAATTLSQAAQQSVARSRSNTKSVAIQTGADDSPDIILDSSYTGGKELSYVLHTLVLGNDWVLRHKFDGSTNIDPDIFSDPRAQLTLLSAVLDEAPGVTHKGLLDVMQGGISTPNVSLAVKQGTAPVVTRTVTTNSDGSLAIKVQEEHETTARYVVPGTARDLDKVRAVLSYVIRPGTRARNAVHVVLSNLQLKVVVEGTGEELVVDFPDNEEALAISGDLLQNIANTVRGRATVGTQSGSEHDSEPYESYKQPRGVAALFASSAQPKADNGDVGHLAMGHATASQEGGGDVAFTAPHAAATSKDGITWVEHTGISDGTEPEATDPNLAQQGQQWSTTRILQAMKTRREADAAARSRYESQEEDSDSYETDTEEEEEQEESVSRTGYDDRNLLTDSEEEAEDAVRAARTAKSGRGPHRTRRGRTQNAEASGLGKSEMRHQTKQSAKRGTAEMQLFASNGKFNFVDEVKRALKNERLCRKVFYPQNADAAEFGENLLLRIAELSVAPLGTAVDDLQIVGSICSDVDYSEPQQEYTVAQSATVDAGIHGKFYISVRYQVAREVSVYSTNYTVKNATINLGLTENSGATVLPVSDIVSAVDTPWRAAVAECSRPQGGFRTRALATDDDVQGYQKVRVGREKKRTKQQPMPEFAEENVLHMAPHTSSKGWFRKILDCVCKLFGKIFKFLRQCFGVQSDTLDDSAQYVRDTYRPTEDGRRDPRTAHLLRTSGDADAPHQNELDESDYEHLGADDDETTRFPSEVVSDSTIHSVSSRRAETTRKGRG</sequence>
<feature type="compositionally biased region" description="Basic and acidic residues" evidence="1">
    <location>
        <begin position="2514"/>
        <end position="2528"/>
    </location>
</feature>
<accession>D1ASJ3</accession>
<evidence type="ECO:0000313" key="3">
    <source>
        <dbReference type="Proteomes" id="UP000000630"/>
    </source>
</evidence>
<feature type="region of interest" description="Disordered" evidence="1">
    <location>
        <begin position="2892"/>
        <end position="2949"/>
    </location>
</feature>
<feature type="compositionally biased region" description="Basic and acidic residues" evidence="1">
    <location>
        <begin position="2898"/>
        <end position="2915"/>
    </location>
</feature>